<keyword evidence="2" id="KW-1185">Reference proteome</keyword>
<name>A0A4R5AF68_9ACTN</name>
<comment type="caution">
    <text evidence="1">The sequence shown here is derived from an EMBL/GenBank/DDBJ whole genome shotgun (WGS) entry which is preliminary data.</text>
</comment>
<dbReference type="EMBL" id="SMLB01000012">
    <property type="protein sequence ID" value="TDD69829.1"/>
    <property type="molecule type" value="Genomic_DNA"/>
</dbReference>
<sequence>MEMWAHPISFADDPVREAHRLAAAGISAVRLAFVYHSGRWLLTTSEPGTVVDLPSGAWFRPGQYPARGPVPRRSFAGPQEPAVRAAAALAAAGIETVAWLVGLHSTPLATAHPNLAIRNVFGHRYRHALCPAQPAVRRYAAALAADVATHDVTGLDLEAFGYLGWPHQGAHDKSGPLRPADRWLLSLCTCPACARCLTSAGVGVEELTGRARTAIDAQLADPAPAAADPSADAVTALGADLCDVVHAVRDRVVEELVRDVVAAARDLPVWLRATADRYACAGKTAGDLPALSTVAGHLVLTDLAGDLAALRRDVTQARSLEPGRLAVGWSLLGQHTTDPAMLATLRAEYAGHRLAFYAYDLAPPSRLGWLTNASDERSGQWSRSPG</sequence>
<evidence type="ECO:0008006" key="3">
    <source>
        <dbReference type="Google" id="ProtNLM"/>
    </source>
</evidence>
<dbReference type="Proteomes" id="UP000295217">
    <property type="component" value="Unassembled WGS sequence"/>
</dbReference>
<evidence type="ECO:0000313" key="1">
    <source>
        <dbReference type="EMBL" id="TDD69829.1"/>
    </source>
</evidence>
<accession>A0A4R5AF68</accession>
<gene>
    <name evidence="1" type="ORF">E1262_11150</name>
</gene>
<evidence type="ECO:0000313" key="2">
    <source>
        <dbReference type="Proteomes" id="UP000295217"/>
    </source>
</evidence>
<reference evidence="1 2" key="1">
    <citation type="submission" date="2019-02" db="EMBL/GenBank/DDBJ databases">
        <title>Draft genome sequences of novel Actinobacteria.</title>
        <authorList>
            <person name="Sahin N."/>
            <person name="Ay H."/>
            <person name="Saygin H."/>
        </authorList>
    </citation>
    <scope>NUCLEOTIDE SEQUENCE [LARGE SCALE GENOMIC DNA]</scope>
    <source>
        <strain evidence="1 2">8K307</strain>
    </source>
</reference>
<dbReference type="AlphaFoldDB" id="A0A4R5AF68"/>
<dbReference type="OrthoDB" id="8576080at2"/>
<organism evidence="1 2">
    <name type="scientific">Jiangella aurantiaca</name>
    <dbReference type="NCBI Taxonomy" id="2530373"/>
    <lineage>
        <taxon>Bacteria</taxon>
        <taxon>Bacillati</taxon>
        <taxon>Actinomycetota</taxon>
        <taxon>Actinomycetes</taxon>
        <taxon>Jiangellales</taxon>
        <taxon>Jiangellaceae</taxon>
        <taxon>Jiangella</taxon>
    </lineage>
</organism>
<proteinExistence type="predicted"/>
<protein>
    <recommendedName>
        <fullName evidence="3">Alanine-rich protein</fullName>
    </recommendedName>
</protein>
<dbReference type="RefSeq" id="WP_132103209.1">
    <property type="nucleotide sequence ID" value="NZ_SMLB01000012.1"/>
</dbReference>